<dbReference type="STRING" id="70667.A0A183T4V0"/>
<gene>
    <name evidence="7" type="ORF">SSLN_LOCUS11498</name>
</gene>
<dbReference type="PANTHER" id="PTHR47027:SF20">
    <property type="entry name" value="REVERSE TRANSCRIPTASE-LIKE PROTEIN WITH RNA-DIRECTED DNA POLYMERASE DOMAIN"/>
    <property type="match status" value="1"/>
</dbReference>
<evidence type="ECO:0000313" key="9">
    <source>
        <dbReference type="WBParaSite" id="SSLN_0001194301-mRNA-1"/>
    </source>
</evidence>
<keyword evidence="3 5" id="KW-0812">Transmembrane</keyword>
<sequence>MSNVFSRVVRQEGVTSLWKGFTPYILRVGPHTILTFVVLEQLNRWYSFYILGDRSGKTKSVNGVELAPGHRLTDLEYADDIALLASSFGDLQSMVSRVNEANTSVGLSINEGKTIVFSSCIPGQAKAPLEIDGCRLEEVDSFKYLGRGCYRMEIAKITFSSEIDAARWVFSSLLKCLWTRRDIHTTTKIRVCRASVRSVRLYGCKWWVIRVED</sequence>
<reference evidence="9" key="1">
    <citation type="submission" date="2016-06" db="UniProtKB">
        <authorList>
            <consortium name="WormBaseParasite"/>
        </authorList>
    </citation>
    <scope>IDENTIFICATION</scope>
</reference>
<keyword evidence="4 5" id="KW-0472">Membrane</keyword>
<evidence type="ECO:0000313" key="8">
    <source>
        <dbReference type="Proteomes" id="UP000275846"/>
    </source>
</evidence>
<organism evidence="9">
    <name type="scientific">Schistocephalus solidus</name>
    <name type="common">Tapeworm</name>
    <dbReference type="NCBI Taxonomy" id="70667"/>
    <lineage>
        <taxon>Eukaryota</taxon>
        <taxon>Metazoa</taxon>
        <taxon>Spiralia</taxon>
        <taxon>Lophotrochozoa</taxon>
        <taxon>Platyhelminthes</taxon>
        <taxon>Cestoda</taxon>
        <taxon>Eucestoda</taxon>
        <taxon>Diphyllobothriidea</taxon>
        <taxon>Diphyllobothriidae</taxon>
        <taxon>Schistocephalus</taxon>
    </lineage>
</organism>
<dbReference type="Pfam" id="PF00153">
    <property type="entry name" value="Mito_carr"/>
    <property type="match status" value="1"/>
</dbReference>
<protein>
    <submittedName>
        <fullName evidence="9">Reverse transcriptase domain-containing protein</fullName>
    </submittedName>
</protein>
<dbReference type="InterPro" id="IPR018108">
    <property type="entry name" value="MCP_transmembrane"/>
</dbReference>
<evidence type="ECO:0000256" key="1">
    <source>
        <dbReference type="ARBA" id="ARBA00004141"/>
    </source>
</evidence>
<evidence type="ECO:0000256" key="4">
    <source>
        <dbReference type="ARBA" id="ARBA00023136"/>
    </source>
</evidence>
<keyword evidence="8" id="KW-1185">Reference proteome</keyword>
<evidence type="ECO:0000313" key="7">
    <source>
        <dbReference type="EMBL" id="VDL97883.1"/>
    </source>
</evidence>
<name>A0A183T4V0_SCHSO</name>
<reference evidence="7 8" key="2">
    <citation type="submission" date="2018-11" db="EMBL/GenBank/DDBJ databases">
        <authorList>
            <consortium name="Pathogen Informatics"/>
        </authorList>
    </citation>
    <scope>NUCLEOTIDE SEQUENCE [LARGE SCALE GENOMIC DNA]</scope>
    <source>
        <strain evidence="7 8">NST_G2</strain>
    </source>
</reference>
<dbReference type="WBParaSite" id="SSLN_0001194301-mRNA-1">
    <property type="protein sequence ID" value="SSLN_0001194301-mRNA-1"/>
    <property type="gene ID" value="SSLN_0001194301"/>
</dbReference>
<dbReference type="PANTHER" id="PTHR47027">
    <property type="entry name" value="REVERSE TRANSCRIPTASE DOMAIN-CONTAINING PROTEIN"/>
    <property type="match status" value="1"/>
</dbReference>
<evidence type="ECO:0000256" key="3">
    <source>
        <dbReference type="ARBA" id="ARBA00022692"/>
    </source>
</evidence>
<dbReference type="InterPro" id="IPR023395">
    <property type="entry name" value="MCP_dom_sf"/>
</dbReference>
<comment type="similarity">
    <text evidence="2 6">Belongs to the mitochondrial carrier (TC 2.A.29) family.</text>
</comment>
<evidence type="ECO:0000256" key="6">
    <source>
        <dbReference type="RuleBase" id="RU000488"/>
    </source>
</evidence>
<feature type="repeat" description="Solcar" evidence="5">
    <location>
        <begin position="1"/>
        <end position="45"/>
    </location>
</feature>
<dbReference type="Proteomes" id="UP000275846">
    <property type="component" value="Unassembled WGS sequence"/>
</dbReference>
<evidence type="ECO:0000256" key="5">
    <source>
        <dbReference type="PROSITE-ProRule" id="PRU00282"/>
    </source>
</evidence>
<keyword evidence="6" id="KW-0813">Transport</keyword>
<dbReference type="EMBL" id="UYSU01036578">
    <property type="protein sequence ID" value="VDL97883.1"/>
    <property type="molecule type" value="Genomic_DNA"/>
</dbReference>
<proteinExistence type="inferred from homology"/>
<dbReference type="SUPFAM" id="SSF103506">
    <property type="entry name" value="Mitochondrial carrier"/>
    <property type="match status" value="1"/>
</dbReference>
<dbReference type="PROSITE" id="PS50920">
    <property type="entry name" value="SOLCAR"/>
    <property type="match status" value="1"/>
</dbReference>
<dbReference type="Gene3D" id="1.50.40.10">
    <property type="entry name" value="Mitochondrial carrier domain"/>
    <property type="match status" value="1"/>
</dbReference>
<dbReference type="GO" id="GO:0016020">
    <property type="term" value="C:membrane"/>
    <property type="evidence" value="ECO:0007669"/>
    <property type="project" value="UniProtKB-SubCell"/>
</dbReference>
<dbReference type="AlphaFoldDB" id="A0A183T4V0"/>
<dbReference type="OrthoDB" id="6252874at2759"/>
<evidence type="ECO:0000256" key="2">
    <source>
        <dbReference type="ARBA" id="ARBA00006375"/>
    </source>
</evidence>
<accession>A0A183T4V0</accession>
<comment type="subcellular location">
    <subcellularLocation>
        <location evidence="1">Membrane</location>
        <topology evidence="1">Multi-pass membrane protein</topology>
    </subcellularLocation>
</comment>